<dbReference type="AlphaFoldDB" id="A0A061HC08"/>
<dbReference type="EMBL" id="UIGY01000246">
    <property type="protein sequence ID" value="SUZ13692.1"/>
    <property type="molecule type" value="Genomic_DNA"/>
</dbReference>
<organism evidence="3">
    <name type="scientific">Blumeria graminis f. sp. tritici 96224</name>
    <dbReference type="NCBI Taxonomy" id="1268274"/>
    <lineage>
        <taxon>Eukaryota</taxon>
        <taxon>Fungi</taxon>
        <taxon>Dikarya</taxon>
        <taxon>Ascomycota</taxon>
        <taxon>Pezizomycotina</taxon>
        <taxon>Leotiomycetes</taxon>
        <taxon>Erysiphales</taxon>
        <taxon>Erysiphaceae</taxon>
        <taxon>Blumeria</taxon>
    </lineage>
</organism>
<dbReference type="OrthoDB" id="5404004at2759"/>
<evidence type="ECO:0000313" key="4">
    <source>
        <dbReference type="Proteomes" id="UP000053110"/>
    </source>
</evidence>
<feature type="non-terminal residue" evidence="3">
    <location>
        <position position="684"/>
    </location>
</feature>
<accession>A0A061HC08</accession>
<dbReference type="Proteomes" id="UP000053110">
    <property type="component" value="Unassembled WGS sequence"/>
</dbReference>
<feature type="region of interest" description="Disordered" evidence="1">
    <location>
        <begin position="276"/>
        <end position="298"/>
    </location>
</feature>
<sequence length="684" mass="76734">MDFYSSWNRESGWLSLKNSEYNYQMREDLQEIRDSVEILALDTNDRPSFTKSSTKPRSYYDPTINFHPTFPNISHEYSSQRSNVASKTISKIPLWGGNSLSTINETKVESPECHIIPSPQILVHTSNHFKFDDKLCATNDERGAFPASLNSPDSIGIALGSPKKDVFTRPELKGNRMSSRVCESIAENRYHKSPRKRNSKRWRIMMGGLFSGKRSRSQTTSAFYQNKSRRPLESESGRMTMNKYRKYNEGVSTKVTKFERKSGKKSLMRYYMTTESRELKQRPSLHRDMKKPNRPTATEKSSLLNVDIPTIKMDRYSVMFSGLLNSSQSNAHRLSTKRRHDFERLKAVTEALAMKERELDERFRKLNQQTACPQVARASFSLFPRETTRNKHESSHSQLPPSAELQGSKGPLKPPPPLSSRTKRIAQTTSSNSAYLGKESGKQAAREPLVAPRAEKTSRDQPPGKLSKPPYITSSHQKSPDSDDWGLFSPSASSIRSNPLALNPPLINEPVAETIYKFNCTSSSPPIMAAPSREAVGLQPVTEPLVDSLPYYGRAAASVFPTRKSSMSTPRDATISPELKSKFFVAPTAAPLRTSLLTGVQESPLEAFAKAASEERRRVARPAPTDSRSTYSGLEGLTAQCVKSVRYVRPTFVLACEESGRMSECASLKLDSDSIRTVTDRRPS</sequence>
<dbReference type="HOGENOM" id="CLU_402229_0_0_1"/>
<evidence type="ECO:0000313" key="2">
    <source>
        <dbReference type="EMBL" id="EPQ61729.1"/>
    </source>
</evidence>
<evidence type="ECO:0000313" key="3">
    <source>
        <dbReference type="EMBL" id="SUZ13692.1"/>
    </source>
</evidence>
<reference evidence="3" key="3">
    <citation type="submission" date="2018-07" db="EMBL/GenBank/DDBJ databases">
        <authorList>
            <person name="Quirk P.G."/>
            <person name="Krulwich T.A."/>
        </authorList>
    </citation>
    <scope>NUCLEOTIDE SEQUENCE</scope>
    <source>
        <strain evidence="3">96224</strain>
    </source>
</reference>
<feature type="compositionally biased region" description="Polar residues" evidence="1">
    <location>
        <begin position="217"/>
        <end position="226"/>
    </location>
</feature>
<dbReference type="EMBL" id="KE375216">
    <property type="protein sequence ID" value="EPQ61729.1"/>
    <property type="molecule type" value="Genomic_DNA"/>
</dbReference>
<protein>
    <submittedName>
        <fullName evidence="3">BgtA-20681</fullName>
    </submittedName>
</protein>
<feature type="compositionally biased region" description="Basic and acidic residues" evidence="1">
    <location>
        <begin position="386"/>
        <end position="395"/>
    </location>
</feature>
<feature type="region of interest" description="Disordered" evidence="1">
    <location>
        <begin position="213"/>
        <end position="234"/>
    </location>
</feature>
<gene>
    <name evidence="2" type="ORF">BGT96224_A20681</name>
    <name evidence="3" type="ORF">BGT96224V2_LOCUS6859</name>
</gene>
<feature type="compositionally biased region" description="Basic and acidic residues" evidence="1">
    <location>
        <begin position="276"/>
        <end position="291"/>
    </location>
</feature>
<reference evidence="4" key="1">
    <citation type="journal article" date="2013" name="Nat. Genet.">
        <title>The wheat powdery mildew genome shows the unique evolution of an obligate biotroph.</title>
        <authorList>
            <person name="Wicker T."/>
            <person name="Oberhaensli S."/>
            <person name="Parlange F."/>
            <person name="Buchmann J.P."/>
            <person name="Shatalina M."/>
            <person name="Roffler S."/>
            <person name="Ben-David R."/>
            <person name="Dolezel J."/>
            <person name="Simkova H."/>
            <person name="Schulze-Lefert P."/>
            <person name="Spanu P.D."/>
            <person name="Bruggmann R."/>
            <person name="Amselem J."/>
            <person name="Quesneville H."/>
            <person name="Ver Loren van Themaat E."/>
            <person name="Paape T."/>
            <person name="Shimizu K.K."/>
            <person name="Keller B."/>
        </authorList>
    </citation>
    <scope>NUCLEOTIDE SEQUENCE [LARGE SCALE GENOMIC DNA]</scope>
    <source>
        <strain evidence="4">96224</strain>
    </source>
</reference>
<name>A0A061HC08_BLUGR</name>
<feature type="region of interest" description="Disordered" evidence="1">
    <location>
        <begin position="386"/>
        <end position="487"/>
    </location>
</feature>
<evidence type="ECO:0000256" key="1">
    <source>
        <dbReference type="SAM" id="MobiDB-lite"/>
    </source>
</evidence>
<reference evidence="2" key="2">
    <citation type="submission" date="2013-01" db="EMBL/GenBank/DDBJ databases">
        <title>The wheat powdery mildew genome reveals unique evolution of an obligate biotroph.</title>
        <authorList>
            <person name="Oberhaensli S."/>
            <person name="Wicker T."/>
            <person name="Keller B."/>
        </authorList>
    </citation>
    <scope>NUCLEOTIDE SEQUENCE</scope>
    <source>
        <strain evidence="2">96224</strain>
    </source>
</reference>
<proteinExistence type="predicted"/>
<feature type="compositionally biased region" description="Polar residues" evidence="1">
    <location>
        <begin position="425"/>
        <end position="434"/>
    </location>
</feature>